<dbReference type="AlphaFoldDB" id="A0A0H3K898"/>
<reference evidence="1 2" key="1">
    <citation type="journal article" date="2008" name="J. Bacteriol.">
        <title>Genome sequence of Staphylococcus aureus strain Newman and comparative analysis of staphylococcal genomes: polymorphism and evolution of two major pathogenicity islands.</title>
        <authorList>
            <person name="Baba T."/>
            <person name="Bae T."/>
            <person name="Schneewind O."/>
            <person name="Takeuchi F."/>
            <person name="Hiramatsu K."/>
        </authorList>
    </citation>
    <scope>NUCLEOTIDE SEQUENCE [LARGE SCALE GENOMIC DNA]</scope>
    <source>
        <strain evidence="1 2">Newman</strain>
    </source>
</reference>
<accession>A0A0H3K898</accession>
<dbReference type="KEGG" id="sae:NWMN_1083"/>
<keyword evidence="1" id="KW-0238">DNA-binding</keyword>
<dbReference type="GO" id="GO:0003677">
    <property type="term" value="F:DNA binding"/>
    <property type="evidence" value="ECO:0007669"/>
    <property type="project" value="UniProtKB-KW"/>
</dbReference>
<gene>
    <name evidence="1" type="ordered locus">NWMN_1083</name>
</gene>
<dbReference type="HOGENOM" id="CLU_3398564_0_0_9"/>
<proteinExistence type="predicted"/>
<name>A0A0H3K898_STAAE</name>
<dbReference type="Proteomes" id="UP000006386">
    <property type="component" value="Chromosome"/>
</dbReference>
<organism evidence="1 2">
    <name type="scientific">Staphylococcus aureus (strain Newman)</name>
    <dbReference type="NCBI Taxonomy" id="426430"/>
    <lineage>
        <taxon>Bacteria</taxon>
        <taxon>Bacillati</taxon>
        <taxon>Bacillota</taxon>
        <taxon>Bacilli</taxon>
        <taxon>Bacillales</taxon>
        <taxon>Staphylococcaceae</taxon>
        <taxon>Staphylococcus</taxon>
    </lineage>
</organism>
<protein>
    <submittedName>
        <fullName evidence="1">DNA-binding protein</fullName>
    </submittedName>
</protein>
<evidence type="ECO:0000313" key="2">
    <source>
        <dbReference type="Proteomes" id="UP000006386"/>
    </source>
</evidence>
<dbReference type="EMBL" id="AP009351">
    <property type="protein sequence ID" value="BAF67355.1"/>
    <property type="molecule type" value="Genomic_DNA"/>
</dbReference>
<sequence length="31" mass="3678">MRKNERSLDNMSLKNAELLYKFANSIFSNEN</sequence>
<evidence type="ECO:0000313" key="1">
    <source>
        <dbReference type="EMBL" id="BAF67355.1"/>
    </source>
</evidence>